<name>A0A0E0UYQ6_LISMM</name>
<evidence type="ECO:0000313" key="3">
    <source>
        <dbReference type="EMBL" id="AEH93120.1"/>
    </source>
</evidence>
<dbReference type="PATRIC" id="fig|1030009.3.peg.2103"/>
<evidence type="ECO:0000256" key="1">
    <source>
        <dbReference type="ARBA" id="ARBA00010894"/>
    </source>
</evidence>
<keyword evidence="2" id="KW-1133">Transmembrane helix</keyword>
<reference evidence="3 4" key="1">
    <citation type="journal article" date="2011" name="J. Bacteriol.">
        <title>Genome sequence of the nonpathogenic Listeria monocytogenes serovar 4a strain M7.</title>
        <authorList>
            <person name="Chen J."/>
            <person name="Xia Y."/>
            <person name="Cheng C."/>
            <person name="Fang C."/>
            <person name="Shan Y."/>
            <person name="Jin G."/>
            <person name="Fang W."/>
        </authorList>
    </citation>
    <scope>NUCLEOTIDE SEQUENCE [LARGE SCALE GENOMIC DNA]</scope>
    <source>
        <strain evidence="3 4">M7</strain>
    </source>
</reference>
<keyword evidence="2" id="KW-0472">Membrane</keyword>
<gene>
    <name evidence="3" type="primary">yggT</name>
    <name evidence="3" type="ordered locus">LMM7_2115</name>
</gene>
<sequence>MQSILYQVVEIILFIIRWLPTLMFIYFLMSWFPGARESKIGQFLARIFEPILEPFRRIIPPIGMFDISSLVAYFIFQYAMRVLTGLIQVYVIPMLF</sequence>
<protein>
    <submittedName>
        <fullName evidence="3">Predicted integral membrane protein</fullName>
    </submittedName>
</protein>
<dbReference type="HOGENOM" id="CLU_136788_4_3_9"/>
<keyword evidence="2" id="KW-0812">Transmembrane</keyword>
<dbReference type="EMBL" id="CP002816">
    <property type="protein sequence ID" value="AEH93120.1"/>
    <property type="molecule type" value="Genomic_DNA"/>
</dbReference>
<accession>A0A0E0UYQ6</accession>
<feature type="transmembrane region" description="Helical" evidence="2">
    <location>
        <begin position="70"/>
        <end position="92"/>
    </location>
</feature>
<evidence type="ECO:0000256" key="2">
    <source>
        <dbReference type="SAM" id="Phobius"/>
    </source>
</evidence>
<feature type="transmembrane region" description="Helical" evidence="2">
    <location>
        <begin position="12"/>
        <end position="32"/>
    </location>
</feature>
<dbReference type="PANTHER" id="PTHR33219">
    <property type="entry name" value="YLMG HOMOLOG PROTEIN 2, CHLOROPLASTIC"/>
    <property type="match status" value="1"/>
</dbReference>
<dbReference type="InterPro" id="IPR003425">
    <property type="entry name" value="CCB3/YggT"/>
</dbReference>
<organism evidence="3 4">
    <name type="scientific">Listeria monocytogenes serotype 4a (strain M7)</name>
    <dbReference type="NCBI Taxonomy" id="1030009"/>
    <lineage>
        <taxon>Bacteria</taxon>
        <taxon>Bacillati</taxon>
        <taxon>Bacillota</taxon>
        <taxon>Bacilli</taxon>
        <taxon>Bacillales</taxon>
        <taxon>Listeriaceae</taxon>
        <taxon>Listeria</taxon>
    </lineage>
</organism>
<dbReference type="RefSeq" id="WP_003724066.1">
    <property type="nucleotide sequence ID" value="NC_017537.1"/>
</dbReference>
<evidence type="ECO:0000313" key="4">
    <source>
        <dbReference type="Proteomes" id="UP000000486"/>
    </source>
</evidence>
<comment type="similarity">
    <text evidence="1">Belongs to the YggT family.</text>
</comment>
<dbReference type="AlphaFoldDB" id="A0A0E0UYQ6"/>
<proteinExistence type="inferred from homology"/>
<dbReference type="PANTHER" id="PTHR33219:SF14">
    <property type="entry name" value="PROTEIN COFACTOR ASSEMBLY OF COMPLEX C SUBUNIT B CCB3, CHLOROPLASTIC-RELATED"/>
    <property type="match status" value="1"/>
</dbReference>
<dbReference type="Pfam" id="PF02325">
    <property type="entry name" value="CCB3_YggT"/>
    <property type="match status" value="1"/>
</dbReference>
<dbReference type="GO" id="GO:0016020">
    <property type="term" value="C:membrane"/>
    <property type="evidence" value="ECO:0007669"/>
    <property type="project" value="InterPro"/>
</dbReference>
<dbReference type="Proteomes" id="UP000000486">
    <property type="component" value="Chromosome"/>
</dbReference>
<dbReference type="KEGG" id="lmq:LMM7_2115"/>